<feature type="compositionally biased region" description="Polar residues" evidence="1">
    <location>
        <begin position="52"/>
        <end position="72"/>
    </location>
</feature>
<comment type="caution">
    <text evidence="2">The sequence shown here is derived from an EMBL/GenBank/DDBJ whole genome shotgun (WGS) entry which is preliminary data.</text>
</comment>
<organism evidence="2 3">
    <name type="scientific">Austropuccinia psidii MF-1</name>
    <dbReference type="NCBI Taxonomy" id="1389203"/>
    <lineage>
        <taxon>Eukaryota</taxon>
        <taxon>Fungi</taxon>
        <taxon>Dikarya</taxon>
        <taxon>Basidiomycota</taxon>
        <taxon>Pucciniomycotina</taxon>
        <taxon>Pucciniomycetes</taxon>
        <taxon>Pucciniales</taxon>
        <taxon>Sphaerophragmiaceae</taxon>
        <taxon>Austropuccinia</taxon>
    </lineage>
</organism>
<keyword evidence="3" id="KW-1185">Reference proteome</keyword>
<sequence>MPFKYPTIIKKGWNPNRQFKILQERGARIRDNQGSIQDIEEQLNQKEHTLIPSGSQGLNQQDSSVASQYSSTRKSVAKSHHYSQSQVVFIIIQGSNGKKKTFFQPEEERVRPNDPEAFERSERST</sequence>
<evidence type="ECO:0000313" key="2">
    <source>
        <dbReference type="EMBL" id="MBW0581111.1"/>
    </source>
</evidence>
<protein>
    <submittedName>
        <fullName evidence="2">Uncharacterized protein</fullName>
    </submittedName>
</protein>
<dbReference type="EMBL" id="AVOT02109180">
    <property type="protein sequence ID" value="MBW0581111.1"/>
    <property type="molecule type" value="Genomic_DNA"/>
</dbReference>
<evidence type="ECO:0000313" key="3">
    <source>
        <dbReference type="Proteomes" id="UP000765509"/>
    </source>
</evidence>
<feature type="region of interest" description="Disordered" evidence="1">
    <location>
        <begin position="50"/>
        <end position="72"/>
    </location>
</feature>
<evidence type="ECO:0000256" key="1">
    <source>
        <dbReference type="SAM" id="MobiDB-lite"/>
    </source>
</evidence>
<dbReference type="AlphaFoldDB" id="A0A9Q3KJ65"/>
<proteinExistence type="predicted"/>
<name>A0A9Q3KJ65_9BASI</name>
<accession>A0A9Q3KJ65</accession>
<gene>
    <name evidence="2" type="ORF">O181_120826</name>
</gene>
<feature type="region of interest" description="Disordered" evidence="1">
    <location>
        <begin position="100"/>
        <end position="125"/>
    </location>
</feature>
<feature type="compositionally biased region" description="Basic and acidic residues" evidence="1">
    <location>
        <begin position="106"/>
        <end position="125"/>
    </location>
</feature>
<reference evidence="2" key="1">
    <citation type="submission" date="2021-03" db="EMBL/GenBank/DDBJ databases">
        <title>Draft genome sequence of rust myrtle Austropuccinia psidii MF-1, a brazilian biotype.</title>
        <authorList>
            <person name="Quecine M.C."/>
            <person name="Pachon D.M.R."/>
            <person name="Bonatelli M.L."/>
            <person name="Correr F.H."/>
            <person name="Franceschini L.M."/>
            <person name="Leite T.F."/>
            <person name="Margarido G.R.A."/>
            <person name="Almeida C.A."/>
            <person name="Ferrarezi J.A."/>
            <person name="Labate C.A."/>
        </authorList>
    </citation>
    <scope>NUCLEOTIDE SEQUENCE</scope>
    <source>
        <strain evidence="2">MF-1</strain>
    </source>
</reference>
<dbReference type="Proteomes" id="UP000765509">
    <property type="component" value="Unassembled WGS sequence"/>
</dbReference>